<dbReference type="EMBL" id="CM043018">
    <property type="protein sequence ID" value="KAI4462497.1"/>
    <property type="molecule type" value="Genomic_DNA"/>
</dbReference>
<name>A0ACB9T6T6_HOLOL</name>
<comment type="caution">
    <text evidence="1">The sequence shown here is derived from an EMBL/GenBank/DDBJ whole genome shotgun (WGS) entry which is preliminary data.</text>
</comment>
<dbReference type="Proteomes" id="UP001056778">
    <property type="component" value="Chromosome 4"/>
</dbReference>
<protein>
    <submittedName>
        <fullName evidence="1">Translation factor guf1-related</fullName>
    </submittedName>
</protein>
<reference evidence="1" key="1">
    <citation type="submission" date="2022-04" db="EMBL/GenBank/DDBJ databases">
        <title>Chromosome-scale genome assembly of Holotrichia oblita Faldermann.</title>
        <authorList>
            <person name="Rongchong L."/>
        </authorList>
    </citation>
    <scope>NUCLEOTIDE SEQUENCE</scope>
    <source>
        <strain evidence="1">81SQS9</strain>
    </source>
</reference>
<accession>A0ACB9T6T6</accession>
<gene>
    <name evidence="1" type="ORF">MML48_4g00002594</name>
</gene>
<organism evidence="1 2">
    <name type="scientific">Holotrichia oblita</name>
    <name type="common">Chafer beetle</name>
    <dbReference type="NCBI Taxonomy" id="644536"/>
    <lineage>
        <taxon>Eukaryota</taxon>
        <taxon>Metazoa</taxon>
        <taxon>Ecdysozoa</taxon>
        <taxon>Arthropoda</taxon>
        <taxon>Hexapoda</taxon>
        <taxon>Insecta</taxon>
        <taxon>Pterygota</taxon>
        <taxon>Neoptera</taxon>
        <taxon>Endopterygota</taxon>
        <taxon>Coleoptera</taxon>
        <taxon>Polyphaga</taxon>
        <taxon>Scarabaeiformia</taxon>
        <taxon>Scarabaeidae</taxon>
        <taxon>Melolonthinae</taxon>
        <taxon>Holotrichia</taxon>
    </lineage>
</organism>
<evidence type="ECO:0000313" key="2">
    <source>
        <dbReference type="Proteomes" id="UP001056778"/>
    </source>
</evidence>
<keyword evidence="2" id="KW-1185">Reference proteome</keyword>
<evidence type="ECO:0000313" key="1">
    <source>
        <dbReference type="EMBL" id="KAI4462497.1"/>
    </source>
</evidence>
<proteinExistence type="predicted"/>
<sequence>MILRNLVLQIVNNKLRKLSPKINIPFKRFSTQVNEKVANFVDIPPERIRNFSIIAHVDHGKSTLADRILEFTGAVKINSGQSQVLDKLQVEKERGITVKAQSASVLYDYKGETYLLNLIDTPGHVDFSNEVHRSLSACQGVILLVDANDGVQAQTVANFYLAFGKDLVIIPVLNKIDLKNADPGRVCMQLKSLFDIEENEVLKISAKLGTGIEDVFHAIIERLPFPKVDKSKKLRALLFDSWYDRYRGVLCLVYLTDGTIKIGDEITSCYSKKSYEVKTLSMLTPHEQSVTQLMAGQVGLISCNMRSHKEALIGDTLHTTGDNVEALDKFEPSKPMVFAGIYPLDQSQHVNLRSAIEKLCLNDSAVTVAPDTSPALGQGWRLGFLGLLHLEVFWQRLHQEHGTESILTAPSVTYKIKLKPTKQNIKDGTDIVYVNNPAHFPSHIAIEESFEPIVTGTIITPDEYLGAIMSLCMDRRGTQTNAINIDNNRVMLQYELPLCEIVVDFHDSLKTISSGYASFDYEHAGFKSSALLCILLNGVAVDELSSIVHITRAQTIGKRMCLRLKDIIPRQLVQIAIQAEVNGKIVGRETLKAYRKDVTAKLYGGDVTRRMKLLAQQAEGKKKMRSVANIALPRETFIEVLKK</sequence>